<evidence type="ECO:0000313" key="2">
    <source>
        <dbReference type="Proteomes" id="UP000198900"/>
    </source>
</evidence>
<proteinExistence type="predicted"/>
<dbReference type="AlphaFoldDB" id="A0A7Z7BKV4"/>
<organism evidence="1 2">
    <name type="scientific">Paraburkholderia steynii</name>
    <dbReference type="NCBI Taxonomy" id="1245441"/>
    <lineage>
        <taxon>Bacteria</taxon>
        <taxon>Pseudomonadati</taxon>
        <taxon>Pseudomonadota</taxon>
        <taxon>Betaproteobacteria</taxon>
        <taxon>Burkholderiales</taxon>
        <taxon>Burkholderiaceae</taxon>
        <taxon>Paraburkholderia</taxon>
    </lineage>
</organism>
<dbReference type="EMBL" id="FNDI01000054">
    <property type="protein sequence ID" value="SDJ48136.1"/>
    <property type="molecule type" value="Genomic_DNA"/>
</dbReference>
<name>A0A7Z7BKV4_9BURK</name>
<evidence type="ECO:0000313" key="1">
    <source>
        <dbReference type="EMBL" id="SDJ48136.1"/>
    </source>
</evidence>
<sequence length="85" mass="9756">MMAMTRQGFEAKVGAVLRDHGVGTTADLTDELVAYWTGRRVAYVLINESPSGSSYEEFVMDDAQWRIWRSWLEAWIDSPTFSVRH</sequence>
<comment type="caution">
    <text evidence="1">The sequence shown here is derived from an EMBL/GenBank/DDBJ whole genome shotgun (WGS) entry which is preliminary data.</text>
</comment>
<gene>
    <name evidence="1" type="ORF">SAMN04487926_15414</name>
</gene>
<reference evidence="1" key="1">
    <citation type="submission" date="2016-10" db="EMBL/GenBank/DDBJ databases">
        <authorList>
            <person name="Varghese N."/>
            <person name="Submissions S."/>
        </authorList>
    </citation>
    <scope>NUCLEOTIDE SEQUENCE [LARGE SCALE GENOMIC DNA]</scope>
    <source>
        <strain evidence="1">YR281</strain>
    </source>
</reference>
<keyword evidence="2" id="KW-1185">Reference proteome</keyword>
<dbReference type="Proteomes" id="UP000198900">
    <property type="component" value="Unassembled WGS sequence"/>
</dbReference>
<accession>A0A7Z7BKV4</accession>
<protein>
    <submittedName>
        <fullName evidence="1">Uncharacterized protein</fullName>
    </submittedName>
</protein>